<protein>
    <submittedName>
        <fullName evidence="2">Uncharacterized protein</fullName>
    </submittedName>
</protein>
<dbReference type="AlphaFoldDB" id="A0A9Q8TYK0"/>
<feature type="transmembrane region" description="Helical" evidence="1">
    <location>
        <begin position="86"/>
        <end position="109"/>
    </location>
</feature>
<feature type="transmembrane region" description="Helical" evidence="1">
    <location>
        <begin position="121"/>
        <end position="143"/>
    </location>
</feature>
<keyword evidence="3" id="KW-1185">Reference proteome</keyword>
<dbReference type="Proteomes" id="UP001056381">
    <property type="component" value="Chromosome"/>
</dbReference>
<feature type="transmembrane region" description="Helical" evidence="1">
    <location>
        <begin position="44"/>
        <end position="66"/>
    </location>
</feature>
<organism evidence="2 3">
    <name type="scientific">SAR86 cluster bacterium</name>
    <dbReference type="NCBI Taxonomy" id="2030880"/>
    <lineage>
        <taxon>Bacteria</taxon>
        <taxon>Pseudomonadati</taxon>
        <taxon>Pseudomonadota</taxon>
        <taxon>Gammaproteobacteria</taxon>
        <taxon>SAR86 cluster</taxon>
    </lineage>
</organism>
<dbReference type="EMBL" id="CP097966">
    <property type="protein sequence ID" value="URQ62864.1"/>
    <property type="molecule type" value="Genomic_DNA"/>
</dbReference>
<evidence type="ECO:0000313" key="2">
    <source>
        <dbReference type="EMBL" id="URQ62864.1"/>
    </source>
</evidence>
<keyword evidence="1" id="KW-0472">Membrane</keyword>
<keyword evidence="1" id="KW-0812">Transmembrane</keyword>
<gene>
    <name evidence="2" type="ORF">M9B40_03825</name>
</gene>
<sequence>MEFLLLITIVVVIILAVIFIDAFIDARFPNFNFALKLLDLIKNIFQLFIVLSLIFIAIGIIGIVLFDLYKLIVFFIDGGSPPYNNWAWIGIQLIITLILAYSIFAFIYWFLYKALNVSNSLILDLSILLISLLGSASIVGWLIPQY</sequence>
<feature type="transmembrane region" description="Helical" evidence="1">
    <location>
        <begin position="6"/>
        <end position="24"/>
    </location>
</feature>
<evidence type="ECO:0000256" key="1">
    <source>
        <dbReference type="SAM" id="Phobius"/>
    </source>
</evidence>
<proteinExistence type="predicted"/>
<keyword evidence="1" id="KW-1133">Transmembrane helix</keyword>
<reference evidence="2" key="1">
    <citation type="submission" date="2022-05" db="EMBL/GenBank/DDBJ databases">
        <title>Single-amplified genomics reveal most streamlined microbe among free-living bacteria.</title>
        <authorList>
            <person name="Roda-Garcia J."/>
            <person name="Haro-Moreno J.M."/>
            <person name="Rodriguez-Valera F."/>
            <person name="Almagro-Moreno S."/>
            <person name="Lopez-Perez M."/>
        </authorList>
    </citation>
    <scope>NUCLEOTIDE SEQUENCE</scope>
    <source>
        <strain evidence="2">TMED112-D2-2</strain>
    </source>
</reference>
<name>A0A9Q8TYK0_9GAMM</name>
<accession>A0A9Q8TYK0</accession>
<evidence type="ECO:0000313" key="3">
    <source>
        <dbReference type="Proteomes" id="UP001056381"/>
    </source>
</evidence>